<comment type="caution">
    <text evidence="2">The sequence shown here is derived from an EMBL/GenBank/DDBJ whole genome shotgun (WGS) entry which is preliminary data.</text>
</comment>
<dbReference type="AlphaFoldDB" id="A0A939DTJ2"/>
<dbReference type="RefSeq" id="WP_179411733.1">
    <property type="nucleotide sequence ID" value="NZ_CP063379.1"/>
</dbReference>
<dbReference type="Pfam" id="PF00561">
    <property type="entry name" value="Abhydrolase_1"/>
    <property type="match status" value="1"/>
</dbReference>
<dbReference type="PANTHER" id="PTHR43194:SF2">
    <property type="entry name" value="PEROXISOMAL MEMBRANE PROTEIN LPX1"/>
    <property type="match status" value="1"/>
</dbReference>
<dbReference type="EMBL" id="JAEMWU010000001">
    <property type="protein sequence ID" value="MBN8204630.1"/>
    <property type="molecule type" value="Genomic_DNA"/>
</dbReference>
<keyword evidence="2" id="KW-0378">Hydrolase</keyword>
<evidence type="ECO:0000313" key="2">
    <source>
        <dbReference type="EMBL" id="MBN8204630.1"/>
    </source>
</evidence>
<dbReference type="Proteomes" id="UP000664385">
    <property type="component" value="Unassembled WGS sequence"/>
</dbReference>
<protein>
    <submittedName>
        <fullName evidence="2">Alpha/beta hydrolase</fullName>
    </submittedName>
</protein>
<proteinExistence type="predicted"/>
<feature type="domain" description="AB hydrolase-1" evidence="1">
    <location>
        <begin position="27"/>
        <end position="141"/>
    </location>
</feature>
<dbReference type="SUPFAM" id="SSF53474">
    <property type="entry name" value="alpha/beta-Hydrolases"/>
    <property type="match status" value="1"/>
</dbReference>
<dbReference type="GO" id="GO:0016787">
    <property type="term" value="F:hydrolase activity"/>
    <property type="evidence" value="ECO:0007669"/>
    <property type="project" value="UniProtKB-KW"/>
</dbReference>
<dbReference type="PANTHER" id="PTHR43194">
    <property type="entry name" value="HYDROLASE ALPHA/BETA FOLD FAMILY"/>
    <property type="match status" value="1"/>
</dbReference>
<dbReference type="InterPro" id="IPR050228">
    <property type="entry name" value="Carboxylesterase_BioH"/>
</dbReference>
<organism evidence="2 3">
    <name type="scientific">Microbacterium esteraromaticum</name>
    <dbReference type="NCBI Taxonomy" id="57043"/>
    <lineage>
        <taxon>Bacteria</taxon>
        <taxon>Bacillati</taxon>
        <taxon>Actinomycetota</taxon>
        <taxon>Actinomycetes</taxon>
        <taxon>Micrococcales</taxon>
        <taxon>Microbacteriaceae</taxon>
        <taxon>Microbacterium</taxon>
    </lineage>
</organism>
<evidence type="ECO:0000259" key="1">
    <source>
        <dbReference type="Pfam" id="PF00561"/>
    </source>
</evidence>
<name>A0A939DTJ2_9MICO</name>
<reference evidence="2" key="1">
    <citation type="submission" date="2020-12" db="EMBL/GenBank/DDBJ databases">
        <title>PHA producing bacteria isolated from mangrove.</title>
        <authorList>
            <person name="Zheng W."/>
            <person name="Yu S."/>
            <person name="Huang Y."/>
        </authorList>
    </citation>
    <scope>NUCLEOTIDE SEQUENCE</scope>
    <source>
        <strain evidence="2">GN8-5</strain>
    </source>
</reference>
<evidence type="ECO:0000313" key="3">
    <source>
        <dbReference type="Proteomes" id="UP000664385"/>
    </source>
</evidence>
<dbReference type="InterPro" id="IPR000073">
    <property type="entry name" value="AB_hydrolase_1"/>
</dbReference>
<dbReference type="InterPro" id="IPR029058">
    <property type="entry name" value="AB_hydrolase_fold"/>
</dbReference>
<sequence>MPDPQRVEVGEDGVALATYSWGDPEAPTVVLVHGFASSTRDTWVLTGWVRMLEREGYRVLGIDLRGHGRSQKPHDSAGYTVRTMASDVEAVLDTFLIDEAYYVGYSLGARIGWEVLQDLGDRIPRAVLGGVPDGIPLEHLDVAQVRRYIADGTPVTDARTGRYLELTERVPGNDLEALLALALGLRDSRSIDPDPAHAPQQPVLFATGEQDAVIAGSRSLAAAAPQSSFLEIAGRHHFNAPGSRQFRQAALEFLRG</sequence>
<gene>
    <name evidence="2" type="ORF">JF543_01505</name>
</gene>
<dbReference type="Gene3D" id="3.40.50.1820">
    <property type="entry name" value="alpha/beta hydrolase"/>
    <property type="match status" value="1"/>
</dbReference>
<accession>A0A939DTJ2</accession>